<reference evidence="1" key="1">
    <citation type="submission" date="2018-02" db="EMBL/GenBank/DDBJ databases">
        <title>The genomes of Aspergillus section Nigri reveals drivers in fungal speciation.</title>
        <authorList>
            <consortium name="DOE Joint Genome Institute"/>
            <person name="Vesth T.C."/>
            <person name="Nybo J."/>
            <person name="Theobald S."/>
            <person name="Brandl J."/>
            <person name="Frisvad J.C."/>
            <person name="Nielsen K.F."/>
            <person name="Lyhne E.K."/>
            <person name="Kogle M.E."/>
            <person name="Kuo A."/>
            <person name="Riley R."/>
            <person name="Clum A."/>
            <person name="Nolan M."/>
            <person name="Lipzen A."/>
            <person name="Salamov A."/>
            <person name="Henrissat B."/>
            <person name="Wiebenga A."/>
            <person name="De vries R.P."/>
            <person name="Grigoriev I.V."/>
            <person name="Mortensen U.H."/>
            <person name="Andersen M.R."/>
            <person name="Baker S.E."/>
        </authorList>
    </citation>
    <scope>NUCLEOTIDE SEQUENCE</scope>
    <source>
        <strain evidence="1">CBS 621.78</strain>
    </source>
</reference>
<organism evidence="1 2">
    <name type="scientific">Aspergillus brunneoviolaceus CBS 621.78</name>
    <dbReference type="NCBI Taxonomy" id="1450534"/>
    <lineage>
        <taxon>Eukaryota</taxon>
        <taxon>Fungi</taxon>
        <taxon>Dikarya</taxon>
        <taxon>Ascomycota</taxon>
        <taxon>Pezizomycotina</taxon>
        <taxon>Eurotiomycetes</taxon>
        <taxon>Eurotiomycetidae</taxon>
        <taxon>Eurotiales</taxon>
        <taxon>Aspergillaceae</taxon>
        <taxon>Aspergillus</taxon>
        <taxon>Aspergillus subgen. Circumdati</taxon>
    </lineage>
</organism>
<dbReference type="EMBL" id="KZ825314">
    <property type="protein sequence ID" value="RAH50426.1"/>
    <property type="molecule type" value="Genomic_DNA"/>
</dbReference>
<sequence length="424" mass="47317">MPASRLPTLPTTTSSHGVDGGTPDLQDEGLPRETFQPPEPATMDNLRVSFLDRICRVTWGWFSISMSTGSIATLLYNCPHTFDGLLIIGKIFFILDIVSYLGIWTSLIIRFSRVPRALIDTFNDPEESYLIATAALGFATILFGIEIYGIPACGVWLRWVQLVCFWIYTAIAICLAVGMNWHLYRTRMAARQPFWLVRLLSSFPAMLGGTIASLLTSAQPSHYAIPMLIAGTALQGFGFMISVFILAEYIHGLHHQGLPPMRRRPQMFIATATEKFPVHLIPIANRVNTADVLLVMAVFISIFLWIVALFCWSIGWLSIFDARREWKFDITWWATVFPNTGFALAIIKIGDLLDSSAIQGVGTAATLIQVILWLGCASMHIWAYFTRRTLWPGMNEGFGPDEHQQEAALDLEGEVRSYKGSSSA</sequence>
<evidence type="ECO:0000313" key="2">
    <source>
        <dbReference type="Proteomes" id="UP000249057"/>
    </source>
</evidence>
<dbReference type="Proteomes" id="UP000249057">
    <property type="component" value="Unassembled WGS sequence"/>
</dbReference>
<gene>
    <name evidence="1" type="ORF">BO95DRAFT_459468</name>
</gene>
<keyword evidence="2" id="KW-1185">Reference proteome</keyword>
<protein>
    <submittedName>
        <fullName evidence="1">C4-dicarboxylate transporter/malic acid transport protein</fullName>
    </submittedName>
</protein>
<proteinExistence type="predicted"/>
<accession>A0ACD1GMD7</accession>
<name>A0ACD1GMD7_9EURO</name>
<evidence type="ECO:0000313" key="1">
    <source>
        <dbReference type="EMBL" id="RAH50426.1"/>
    </source>
</evidence>